<comment type="caution">
    <text evidence="1">The sequence shown here is derived from an EMBL/GenBank/DDBJ whole genome shotgun (WGS) entry which is preliminary data.</text>
</comment>
<evidence type="ECO:0000313" key="2">
    <source>
        <dbReference type="Proteomes" id="UP001597365"/>
    </source>
</evidence>
<gene>
    <name evidence="1" type="ORF">ACFSJS_21430</name>
</gene>
<dbReference type="EMBL" id="JBHUFU010000013">
    <property type="protein sequence ID" value="MFD1832186.1"/>
    <property type="molecule type" value="Genomic_DNA"/>
</dbReference>
<dbReference type="InterPro" id="IPR025447">
    <property type="entry name" value="DUF4192"/>
</dbReference>
<dbReference type="RefSeq" id="WP_380902844.1">
    <property type="nucleotide sequence ID" value="NZ_JBHUFU010000013.1"/>
</dbReference>
<accession>A0ABW4PS05</accession>
<reference evidence="2" key="1">
    <citation type="journal article" date="2019" name="Int. J. Syst. Evol. Microbiol.">
        <title>The Global Catalogue of Microorganisms (GCM) 10K type strain sequencing project: providing services to taxonomists for standard genome sequencing and annotation.</title>
        <authorList>
            <consortium name="The Broad Institute Genomics Platform"/>
            <consortium name="The Broad Institute Genome Sequencing Center for Infectious Disease"/>
            <person name="Wu L."/>
            <person name="Ma J."/>
        </authorList>
    </citation>
    <scope>NUCLEOTIDE SEQUENCE [LARGE SCALE GENOMIC DNA]</scope>
    <source>
        <strain evidence="2">CGMCC 4.7455</strain>
    </source>
</reference>
<dbReference type="Pfam" id="PF13830">
    <property type="entry name" value="DUF4192"/>
    <property type="match status" value="1"/>
</dbReference>
<protein>
    <submittedName>
        <fullName evidence="1">DUF4192 domain-containing protein</fullName>
    </submittedName>
</protein>
<dbReference type="Proteomes" id="UP001597365">
    <property type="component" value="Unassembled WGS sequence"/>
</dbReference>
<proteinExistence type="predicted"/>
<organism evidence="1 2">
    <name type="scientific">Streptomyces desertarenae</name>
    <dbReference type="NCBI Taxonomy" id="2666184"/>
    <lineage>
        <taxon>Bacteria</taxon>
        <taxon>Bacillati</taxon>
        <taxon>Actinomycetota</taxon>
        <taxon>Actinomycetes</taxon>
        <taxon>Kitasatosporales</taxon>
        <taxon>Streptomycetaceae</taxon>
        <taxon>Streptomyces</taxon>
    </lineage>
</organism>
<name>A0ABW4PS05_9ACTN</name>
<evidence type="ECO:0000313" key="1">
    <source>
        <dbReference type="EMBL" id="MFD1832186.1"/>
    </source>
</evidence>
<sequence length="391" mass="41550">MTQHSEPAPQQPAARVTLRGPAELIDSLPYLLGYHPDDSIVLVGLHGPEGRFGGRLRVGIPADAEGWPELAEELADCLRDSSAARVGRPDGVLVFLYREPAEGGDGRGVMERLRPLAQRLRTACGALEMPVYEALCVSGGRYWSYCCPGARCCPAEGTPLGLPGTSAMAAAAAYAGLRVEGSLREMEARLAPLGPPVAGPQEQALDLATAALVPRMLGGTDRETVRAETLALAHRLLERYRAAPPPEPRRGPSRADAADDALVTHEEAAALILGLQDRGTRDRAAEWMEGADTAPALRLWRSLARRCVGAYAEHAAAPLTLAGWVAWSGGDEPGARVALGRALELDPGYVFARLLHSACNNGLDPEPLRECLRRQRAAHGSGAAVASSRRE</sequence>
<keyword evidence="2" id="KW-1185">Reference proteome</keyword>